<dbReference type="PANTHER" id="PTHR11606">
    <property type="entry name" value="GLUTAMATE DEHYDROGENASE"/>
    <property type="match status" value="1"/>
</dbReference>
<evidence type="ECO:0000313" key="13">
    <source>
        <dbReference type="EMBL" id="VDK22914.1"/>
    </source>
</evidence>
<dbReference type="InterPro" id="IPR033922">
    <property type="entry name" value="NAD_bind_Glu_DH"/>
</dbReference>
<feature type="domain" description="Glutamate/phenylalanine/leucine/valine/L-tryptophan dehydrogenase C-terminal" evidence="12">
    <location>
        <begin position="233"/>
        <end position="520"/>
    </location>
</feature>
<evidence type="ECO:0000256" key="7">
    <source>
        <dbReference type="PIRNR" id="PIRNR000185"/>
    </source>
</evidence>
<feature type="active site" description="Proton donor" evidence="8">
    <location>
        <position position="151"/>
    </location>
</feature>
<dbReference type="InterPro" id="IPR033524">
    <property type="entry name" value="Glu/Leu/Phe/Val_DH_AS"/>
</dbReference>
<dbReference type="InterPro" id="IPR006095">
    <property type="entry name" value="Glu/Leu/Phe/Val/Trp_DH"/>
</dbReference>
<dbReference type="PIRSF" id="PIRSF000185">
    <property type="entry name" value="Glu_DH"/>
    <property type="match status" value="1"/>
</dbReference>
<dbReference type="AlphaFoldDB" id="A0A0R3VVE4"/>
<evidence type="ECO:0000256" key="2">
    <source>
        <dbReference type="ARBA" id="ARBA00006382"/>
    </source>
</evidence>
<organism evidence="15">
    <name type="scientific">Taenia asiatica</name>
    <name type="common">Asian tapeworm</name>
    <dbReference type="NCBI Taxonomy" id="60517"/>
    <lineage>
        <taxon>Eukaryota</taxon>
        <taxon>Metazoa</taxon>
        <taxon>Spiralia</taxon>
        <taxon>Lophotrochozoa</taxon>
        <taxon>Platyhelminthes</taxon>
        <taxon>Cestoda</taxon>
        <taxon>Eucestoda</taxon>
        <taxon>Cyclophyllidea</taxon>
        <taxon>Taeniidae</taxon>
        <taxon>Taenia</taxon>
    </lineage>
</organism>
<gene>
    <name evidence="13" type="ORF">TASK_LOCUS1354</name>
</gene>
<name>A0A0R3VVE4_TAEAS</name>
<dbReference type="SMART" id="SM00839">
    <property type="entry name" value="ELFV_dehydrog"/>
    <property type="match status" value="1"/>
</dbReference>
<reference evidence="13 14" key="2">
    <citation type="submission" date="2018-11" db="EMBL/GenBank/DDBJ databases">
        <authorList>
            <consortium name="Pathogen Informatics"/>
        </authorList>
    </citation>
    <scope>NUCLEOTIDE SEQUENCE [LARGE SCALE GENOMIC DNA]</scope>
</reference>
<keyword evidence="3 7" id="KW-0560">Oxidoreductase</keyword>
<dbReference type="GO" id="GO:0005739">
    <property type="term" value="C:mitochondrion"/>
    <property type="evidence" value="ECO:0007669"/>
    <property type="project" value="UniProtKB-SubCell"/>
</dbReference>
<dbReference type="Pfam" id="PF00208">
    <property type="entry name" value="ELFV_dehydrog"/>
    <property type="match status" value="1"/>
</dbReference>
<dbReference type="WBParaSite" id="TASK_0000135301-mRNA-1">
    <property type="protein sequence ID" value="TASK_0000135301-mRNA-1"/>
    <property type="gene ID" value="TASK_0000135301"/>
</dbReference>
<feature type="site" description="Important for catalysis" evidence="10">
    <location>
        <position position="193"/>
    </location>
</feature>
<sequence>MLSQKIALSLSELARAPYLFRTAKFSSAAPDLPFHKMVEIFYNNAAEHVEEKMNKELPWQGPCEGKAKYVKGVLDNIRAVNNVTEFHFPIKRDDGSFEVIHAWRAQHSHHRLPCKGGIRYAADVNMGEVLALASLMTFKCAVLNVPYGGAKGGVRINPKAYSVNELERITRRYTMELAKKGYIGAFVDVPAPDMGTGEREMAWMADTYGQTLGYQDINAKGCVTGKPINQGGIHGRTAATGLGLFYVLENFINNEKWAHKCGLSSGIKGKTFIVQGYGNVGQHTSQFMHEAGAKLVGVLELDGSIYNPNGIDVPSLEAYKKSHGGIAGFPGAEAYTKGSLLSEKCDILVPAANERQINVDNADSIQAKLIIEGANGPITPSGDKILQKKNILVIPDLLANAGGVSVSYFEWLKNLNHVSFGKLYFKYEKDNHHHILNSVGQSLEHAFGKKVDIQPTKEFKERYDHISEEDVVRSGLHYSMERASNVVMDTCECYNLGLDLRTAAYISAIEKIFYTYHGSGMTFI</sequence>
<evidence type="ECO:0000256" key="4">
    <source>
        <dbReference type="ARBA" id="ARBA00023128"/>
    </source>
</evidence>
<keyword evidence="14" id="KW-1185">Reference proteome</keyword>
<evidence type="ECO:0000259" key="12">
    <source>
        <dbReference type="SMART" id="SM00839"/>
    </source>
</evidence>
<dbReference type="Proteomes" id="UP000282613">
    <property type="component" value="Unassembled WGS sequence"/>
</dbReference>
<keyword evidence="9" id="KW-0520">NAD</keyword>
<dbReference type="PANTHER" id="PTHR11606:SF13">
    <property type="entry name" value="GLUTAMATE DEHYDROGENASE 1, MITOCHONDRIAL"/>
    <property type="match status" value="1"/>
</dbReference>
<evidence type="ECO:0000256" key="3">
    <source>
        <dbReference type="ARBA" id="ARBA00023002"/>
    </source>
</evidence>
<dbReference type="Gene3D" id="3.40.50.10860">
    <property type="entry name" value="Leucine Dehydrogenase, chain A, domain 1"/>
    <property type="match status" value="1"/>
</dbReference>
<dbReference type="InterPro" id="IPR014362">
    <property type="entry name" value="Glu_DH"/>
</dbReference>
<dbReference type="GO" id="GO:0006538">
    <property type="term" value="P:L-glutamate catabolic process"/>
    <property type="evidence" value="ECO:0007669"/>
    <property type="project" value="TreeGrafter"/>
</dbReference>
<reference evidence="15" key="1">
    <citation type="submission" date="2017-02" db="UniProtKB">
        <authorList>
            <consortium name="WormBaseParasite"/>
        </authorList>
    </citation>
    <scope>IDENTIFICATION</scope>
</reference>
<keyword evidence="4" id="KW-0496">Mitochondrion</keyword>
<feature type="binding site" evidence="9">
    <location>
        <position position="139"/>
    </location>
    <ligand>
        <name>substrate</name>
    </ligand>
</feature>
<evidence type="ECO:0000256" key="6">
    <source>
        <dbReference type="ARBA" id="ARBA00048577"/>
    </source>
</evidence>
<evidence type="ECO:0000256" key="8">
    <source>
        <dbReference type="PIRSR" id="PIRSR000185-1"/>
    </source>
</evidence>
<feature type="binding site" evidence="9">
    <location>
        <position position="115"/>
    </location>
    <ligand>
        <name>substrate</name>
    </ligand>
</feature>
<dbReference type="Gene3D" id="1.10.287.140">
    <property type="match status" value="1"/>
</dbReference>
<keyword evidence="9" id="KW-0547">Nucleotide-binding</keyword>
<dbReference type="PRINTS" id="PR00082">
    <property type="entry name" value="GLFDHDRGNASE"/>
</dbReference>
<evidence type="ECO:0000256" key="11">
    <source>
        <dbReference type="RuleBase" id="RU004417"/>
    </source>
</evidence>
<evidence type="ECO:0000256" key="5">
    <source>
        <dbReference type="ARBA" id="ARBA00047867"/>
    </source>
</evidence>
<evidence type="ECO:0000256" key="9">
    <source>
        <dbReference type="PIRSR" id="PIRSR000185-2"/>
    </source>
</evidence>
<accession>A0A0R3VVE4</accession>
<dbReference type="PROSITE" id="PS00074">
    <property type="entry name" value="GLFV_DEHYDROGENASE"/>
    <property type="match status" value="1"/>
</dbReference>
<comment type="subcellular location">
    <subcellularLocation>
        <location evidence="1">Mitochondrion</location>
    </subcellularLocation>
</comment>
<dbReference type="EMBL" id="UYRS01000326">
    <property type="protein sequence ID" value="VDK22914.1"/>
    <property type="molecule type" value="Genomic_DNA"/>
</dbReference>
<comment type="similarity">
    <text evidence="2 7 11">Belongs to the Glu/Leu/Phe/Val dehydrogenases family.</text>
</comment>
<dbReference type="Gene3D" id="3.40.50.720">
    <property type="entry name" value="NAD(P)-binding Rossmann-like Domain"/>
    <property type="match status" value="1"/>
</dbReference>
<protein>
    <recommendedName>
        <fullName evidence="7">Glutamate dehydrogenase</fullName>
    </recommendedName>
</protein>
<dbReference type="CDD" id="cd01076">
    <property type="entry name" value="NAD_bind_1_Glu_DH"/>
    <property type="match status" value="1"/>
</dbReference>
<dbReference type="SUPFAM" id="SSF51735">
    <property type="entry name" value="NAD(P)-binding Rossmann-fold domains"/>
    <property type="match status" value="1"/>
</dbReference>
<evidence type="ECO:0000313" key="14">
    <source>
        <dbReference type="Proteomes" id="UP000282613"/>
    </source>
</evidence>
<dbReference type="FunFam" id="3.40.50.720:FF:000100">
    <property type="entry name" value="Glutamate dehydrogenase 1, mitochondrial"/>
    <property type="match status" value="1"/>
</dbReference>
<feature type="binding site" evidence="9">
    <location>
        <position position="279"/>
    </location>
    <ligand>
        <name>NAD(+)</name>
        <dbReference type="ChEBI" id="CHEBI:57540"/>
    </ligand>
</feature>
<dbReference type="GO" id="GO:0000166">
    <property type="term" value="F:nucleotide binding"/>
    <property type="evidence" value="ECO:0007669"/>
    <property type="project" value="UniProtKB-KW"/>
</dbReference>
<dbReference type="GO" id="GO:0004352">
    <property type="term" value="F:glutamate dehydrogenase (NAD+) activity"/>
    <property type="evidence" value="ECO:0007669"/>
    <property type="project" value="TreeGrafter"/>
</dbReference>
<evidence type="ECO:0000256" key="1">
    <source>
        <dbReference type="ARBA" id="ARBA00004173"/>
    </source>
</evidence>
<proteinExistence type="inferred from homology"/>
<evidence type="ECO:0000313" key="15">
    <source>
        <dbReference type="WBParaSite" id="TASK_0000135301-mRNA-1"/>
    </source>
</evidence>
<dbReference type="InterPro" id="IPR046346">
    <property type="entry name" value="Aminoacid_DH-like_N_sf"/>
</dbReference>
<dbReference type="OrthoDB" id="6718861at2759"/>
<dbReference type="SUPFAM" id="SSF53223">
    <property type="entry name" value="Aminoacid dehydrogenase-like, N-terminal domain"/>
    <property type="match status" value="1"/>
</dbReference>
<dbReference type="InterPro" id="IPR006096">
    <property type="entry name" value="Glu/Leu/Phe/Val/Trp_DH_C"/>
</dbReference>
<dbReference type="InterPro" id="IPR036291">
    <property type="entry name" value="NAD(P)-bd_dom_sf"/>
</dbReference>
<evidence type="ECO:0000256" key="10">
    <source>
        <dbReference type="PIRSR" id="PIRSR000185-3"/>
    </source>
</evidence>
<dbReference type="Pfam" id="PF02812">
    <property type="entry name" value="ELFV_dehydrog_N"/>
    <property type="match status" value="1"/>
</dbReference>
<feature type="binding site" evidence="9">
    <location>
        <position position="240"/>
    </location>
    <ligand>
        <name>NAD(+)</name>
        <dbReference type="ChEBI" id="CHEBI:57540"/>
    </ligand>
</feature>
<comment type="catalytic activity">
    <reaction evidence="5">
        <text>L-glutamate + NAD(+) + H2O = 2-oxoglutarate + NH4(+) + NADH + H(+)</text>
        <dbReference type="Rhea" id="RHEA:15133"/>
        <dbReference type="ChEBI" id="CHEBI:15377"/>
        <dbReference type="ChEBI" id="CHEBI:15378"/>
        <dbReference type="ChEBI" id="CHEBI:16810"/>
        <dbReference type="ChEBI" id="CHEBI:28938"/>
        <dbReference type="ChEBI" id="CHEBI:29985"/>
        <dbReference type="ChEBI" id="CHEBI:57540"/>
        <dbReference type="ChEBI" id="CHEBI:57945"/>
        <dbReference type="EC" id="1.4.1.3"/>
    </reaction>
</comment>
<comment type="catalytic activity">
    <reaction evidence="6">
        <text>L-glutamate + NADP(+) + H2O = 2-oxoglutarate + NH4(+) + NADPH + H(+)</text>
        <dbReference type="Rhea" id="RHEA:11612"/>
        <dbReference type="ChEBI" id="CHEBI:15377"/>
        <dbReference type="ChEBI" id="CHEBI:15378"/>
        <dbReference type="ChEBI" id="CHEBI:16810"/>
        <dbReference type="ChEBI" id="CHEBI:28938"/>
        <dbReference type="ChEBI" id="CHEBI:29985"/>
        <dbReference type="ChEBI" id="CHEBI:57783"/>
        <dbReference type="ChEBI" id="CHEBI:58349"/>
        <dbReference type="EC" id="1.4.1.3"/>
    </reaction>
</comment>
<dbReference type="InterPro" id="IPR006097">
    <property type="entry name" value="Glu/Leu/Phe/Val/Trp_DH_dimer"/>
</dbReference>
<dbReference type="STRING" id="60517.A0A0R3VVE4"/>
<feature type="binding site" evidence="9">
    <location>
        <position position="407"/>
    </location>
    <ligand>
        <name>substrate</name>
    </ligand>
</feature>